<reference evidence="2 3" key="1">
    <citation type="submission" date="2009-01" db="EMBL/GenBank/DDBJ databases">
        <title>Complete sequence of Geobacter sp. FRC-32.</title>
        <authorList>
            <consortium name="US DOE Joint Genome Institute"/>
            <person name="Lucas S."/>
            <person name="Copeland A."/>
            <person name="Lapidus A."/>
            <person name="Glavina del Rio T."/>
            <person name="Dalin E."/>
            <person name="Tice H."/>
            <person name="Bruce D."/>
            <person name="Goodwin L."/>
            <person name="Pitluck S."/>
            <person name="Saunders E."/>
            <person name="Brettin T."/>
            <person name="Detter J.C."/>
            <person name="Han C."/>
            <person name="Larimer F."/>
            <person name="Land M."/>
            <person name="Hauser L."/>
            <person name="Kyrpides N."/>
            <person name="Ovchinnikova G."/>
            <person name="Kostka J."/>
            <person name="Richardson P."/>
        </authorList>
    </citation>
    <scope>NUCLEOTIDE SEQUENCE [LARGE SCALE GENOMIC DNA]</scope>
    <source>
        <strain evidence="3">DSM 22248 / JCM 15807 / FRC-32</strain>
    </source>
</reference>
<keyword evidence="1" id="KW-0472">Membrane</keyword>
<evidence type="ECO:0008006" key="4">
    <source>
        <dbReference type="Google" id="ProtNLM"/>
    </source>
</evidence>
<dbReference type="Proteomes" id="UP000007721">
    <property type="component" value="Chromosome"/>
</dbReference>
<proteinExistence type="predicted"/>
<dbReference type="OrthoDB" id="158556at2"/>
<name>B9M144_GEODF</name>
<keyword evidence="3" id="KW-1185">Reference proteome</keyword>
<dbReference type="RefSeq" id="WP_012645843.1">
    <property type="nucleotide sequence ID" value="NC_011979.1"/>
</dbReference>
<feature type="transmembrane region" description="Helical" evidence="1">
    <location>
        <begin position="83"/>
        <end position="110"/>
    </location>
</feature>
<accession>B9M144</accession>
<dbReference type="AlphaFoldDB" id="B9M144"/>
<keyword evidence="1" id="KW-1133">Transmembrane helix</keyword>
<dbReference type="KEGG" id="geo:Geob_0752"/>
<keyword evidence="1" id="KW-0812">Transmembrane</keyword>
<dbReference type="HOGENOM" id="CLU_1803425_0_0_7"/>
<dbReference type="EMBL" id="CP001390">
    <property type="protein sequence ID" value="ACM19114.1"/>
    <property type="molecule type" value="Genomic_DNA"/>
</dbReference>
<protein>
    <recommendedName>
        <fullName evidence="4">Metal-dependent hydrolase</fullName>
    </recommendedName>
</protein>
<evidence type="ECO:0000313" key="3">
    <source>
        <dbReference type="Proteomes" id="UP000007721"/>
    </source>
</evidence>
<gene>
    <name evidence="2" type="ordered locus">Geob_0752</name>
</gene>
<evidence type="ECO:0000256" key="1">
    <source>
        <dbReference type="SAM" id="Phobius"/>
    </source>
</evidence>
<evidence type="ECO:0000313" key="2">
    <source>
        <dbReference type="EMBL" id="ACM19114.1"/>
    </source>
</evidence>
<dbReference type="STRING" id="316067.Geob_0752"/>
<sequence>MTLNQHLAITGVAAAALLPFWSNAEIAIFCTGSILIDVDHYLCYIQRTKRYSISGMFRYFEELWKIEHDIPYYGLCLFHTFDFFFLVATLAFFYPIFIPFLSGLLFHFGVDLFDLFRKKIPFIRAYFLVEHLVRRRQKGYPFF</sequence>
<organism evidence="2 3">
    <name type="scientific">Geotalea daltonii (strain DSM 22248 / JCM 15807 / FRC-32)</name>
    <name type="common">Geobacter daltonii</name>
    <dbReference type="NCBI Taxonomy" id="316067"/>
    <lineage>
        <taxon>Bacteria</taxon>
        <taxon>Pseudomonadati</taxon>
        <taxon>Thermodesulfobacteriota</taxon>
        <taxon>Desulfuromonadia</taxon>
        <taxon>Geobacterales</taxon>
        <taxon>Geobacteraceae</taxon>
        <taxon>Geotalea</taxon>
    </lineage>
</organism>